<organism evidence="1">
    <name type="scientific">Magnetospirillum gryphiswaldense</name>
    <dbReference type="NCBI Taxonomy" id="55518"/>
    <lineage>
        <taxon>Bacteria</taxon>
        <taxon>Pseudomonadati</taxon>
        <taxon>Pseudomonadota</taxon>
        <taxon>Alphaproteobacteria</taxon>
        <taxon>Rhodospirillales</taxon>
        <taxon>Rhodospirillaceae</taxon>
        <taxon>Magnetospirillum</taxon>
    </lineage>
</organism>
<name>A4TYE3_9PROT</name>
<dbReference type="SUPFAM" id="SSF49899">
    <property type="entry name" value="Concanavalin A-like lectins/glucanases"/>
    <property type="match status" value="1"/>
</dbReference>
<accession>A4TYE3</accession>
<proteinExistence type="predicted"/>
<gene>
    <name evidence="1" type="ORF">MGR_1574</name>
</gene>
<evidence type="ECO:0000313" key="1">
    <source>
        <dbReference type="EMBL" id="CAM75650.1"/>
    </source>
</evidence>
<dbReference type="EMBL" id="CU459003">
    <property type="protein sequence ID" value="CAM75650.1"/>
    <property type="molecule type" value="Genomic_DNA"/>
</dbReference>
<dbReference type="InterPro" id="IPR013320">
    <property type="entry name" value="ConA-like_dom_sf"/>
</dbReference>
<dbReference type="Pfam" id="PF13385">
    <property type="entry name" value="Laminin_G_3"/>
    <property type="match status" value="1"/>
</dbReference>
<sequence length="855" mass="91121">MTLQHTYGANGAATLFPFSFAVDAASDVEVLIDAIEQTSGFVVRGAGGNDGGSVLFDAAPALGAVVTLRHRGRVSVSALDTASGHLADKLVAGAGITLTTTADSDGRQSLTVAAVEQTSDLYLKKDATPDEIAAFLVEYGVATNTLDNVAPETGRTRLEVLSEQDSDGRYVKKSPVGIEAEEFRAAYEVAKTDLSNVDPQTALDRIGAQAHDADLDWLSTNITPAGKALLDDADAAAQRTTLGVYSTIEVFTKAEANQLFADKTLSAIDPDTVRENLGLGSAALLDAGSGPGNVVVLDAAGQVPTALLPAASTGMEARLARLEYNLAVNTLRDQIDSGWSVLKMVDGVADEFEDTNGVDVNGPLPLSTHKLIINSVNATNGSTTFTDIATAKTVTGYGGIAHSTTKSLFGTSSIRFDGVDDYLSLADSDDWYFNTSDFTIETWFNLDGETSGPLINQIAGGAWSGYLLQTLASSDGTVTVYIDITNGSAWQVDTKSPAWATPGQWNHLAITRESGLVRCFLNGRMWYSKTVATYPDVAQPFTIGRTANGSSYFKGYVAEVAIEKGRAKYTKDFTPLLKAYNQTGSGQSANYSYDEALACFVSSPDHLINSVFSSFNGNNVNPNHTIMDRNVSLPNGYLLTKVRVGANGGSNSYGCKIKVFRENSATSFDMVFEHTFDYLYVSSGEFTVDLPIPFVIPAAGTYRIGIYTGTTGIAHWNSVSRALKPGDVTGAGVTDFTTDSGPCPVLYAYMHKAGDMILKSLPMSASASPTEIRGLILLEPKVAVTSADYELEVSIDNGATWITATLNDMGAFDQATRILTAVFNTSGTTGTNICWRFKTHNGKQQRLHGVWMQWR</sequence>
<dbReference type="Gene3D" id="2.60.120.200">
    <property type="match status" value="1"/>
</dbReference>
<reference evidence="1" key="1">
    <citation type="journal article" date="2007" name="J. Bacteriol.">
        <title>Comparative genome analysis of four magnetotactic bacteria reveals a complex set of group-specific genes implicated in magnetosome biomineralization and function.</title>
        <authorList>
            <person name="Richter M."/>
            <person name="Kube M."/>
            <person name="Bazylinski D.A."/>
            <person name="Lombardot T."/>
            <person name="Gloeckner F.O."/>
            <person name="Reinhardt R."/>
            <person name="Schueler D."/>
        </authorList>
    </citation>
    <scope>NUCLEOTIDE SEQUENCE</scope>
    <source>
        <strain evidence="1">MSR-1</strain>
    </source>
</reference>
<dbReference type="AlphaFoldDB" id="A4TYE3"/>
<protein>
    <submittedName>
        <fullName evidence="1">Secreted protein</fullName>
    </submittedName>
</protein>